<dbReference type="PANTHER" id="PTHR11803:SF58">
    <property type="entry name" value="PROTEIN HMF1-RELATED"/>
    <property type="match status" value="1"/>
</dbReference>
<dbReference type="InterPro" id="IPR006056">
    <property type="entry name" value="RidA"/>
</dbReference>
<sequence>MVEKEVIDAGTPKVGPYSHAIKVGNLIFVSGQGAAPGTTNITEQTTTGFEKVKTILEAAGAHVSNIVKVTVYLKNMGDFKSMNSAYKSFFESNGVDEKFPARTTIEVSNLPLESMLIEIDVIATI</sequence>
<gene>
    <name evidence="2" type="ORF">S01H4_17012</name>
</gene>
<accession>X0YQH6</accession>
<dbReference type="PANTHER" id="PTHR11803">
    <property type="entry name" value="2-IMINOBUTANOATE/2-IMINOPROPANOATE DEAMINASE RIDA"/>
    <property type="match status" value="1"/>
</dbReference>
<dbReference type="Pfam" id="PF01042">
    <property type="entry name" value="Ribonuc_L-PSP"/>
    <property type="match status" value="1"/>
</dbReference>
<dbReference type="GO" id="GO:0005829">
    <property type="term" value="C:cytosol"/>
    <property type="evidence" value="ECO:0007669"/>
    <property type="project" value="TreeGrafter"/>
</dbReference>
<comment type="caution">
    <text evidence="2">The sequence shown here is derived from an EMBL/GenBank/DDBJ whole genome shotgun (WGS) entry which is preliminary data.</text>
</comment>
<dbReference type="InterPro" id="IPR035959">
    <property type="entry name" value="RutC-like_sf"/>
</dbReference>
<dbReference type="EMBL" id="BART01007475">
    <property type="protein sequence ID" value="GAG58490.1"/>
    <property type="molecule type" value="Genomic_DNA"/>
</dbReference>
<proteinExistence type="inferred from homology"/>
<dbReference type="SUPFAM" id="SSF55298">
    <property type="entry name" value="YjgF-like"/>
    <property type="match status" value="1"/>
</dbReference>
<dbReference type="Gene3D" id="3.30.1330.40">
    <property type="entry name" value="RutC-like"/>
    <property type="match status" value="1"/>
</dbReference>
<evidence type="ECO:0000256" key="1">
    <source>
        <dbReference type="ARBA" id="ARBA00010552"/>
    </source>
</evidence>
<dbReference type="FunFam" id="3.30.1330.40:FF:000001">
    <property type="entry name" value="L-PSP family endoribonuclease"/>
    <property type="match status" value="1"/>
</dbReference>
<dbReference type="NCBIfam" id="TIGR00004">
    <property type="entry name" value="Rid family detoxifying hydrolase"/>
    <property type="match status" value="1"/>
</dbReference>
<dbReference type="CDD" id="cd00448">
    <property type="entry name" value="YjgF_YER057c_UK114_family"/>
    <property type="match status" value="1"/>
</dbReference>
<dbReference type="AlphaFoldDB" id="X0YQH6"/>
<dbReference type="InterPro" id="IPR006175">
    <property type="entry name" value="YjgF/YER057c/UK114"/>
</dbReference>
<dbReference type="GO" id="GO:0019239">
    <property type="term" value="F:deaminase activity"/>
    <property type="evidence" value="ECO:0007669"/>
    <property type="project" value="TreeGrafter"/>
</dbReference>
<comment type="similarity">
    <text evidence="1">Belongs to the RutC family.</text>
</comment>
<organism evidence="2">
    <name type="scientific">marine sediment metagenome</name>
    <dbReference type="NCBI Taxonomy" id="412755"/>
    <lineage>
        <taxon>unclassified sequences</taxon>
        <taxon>metagenomes</taxon>
        <taxon>ecological metagenomes</taxon>
    </lineage>
</organism>
<reference evidence="2" key="1">
    <citation type="journal article" date="2014" name="Front. Microbiol.">
        <title>High frequency of phylogenetically diverse reductive dehalogenase-homologous genes in deep subseafloor sedimentary metagenomes.</title>
        <authorList>
            <person name="Kawai M."/>
            <person name="Futagami T."/>
            <person name="Toyoda A."/>
            <person name="Takaki Y."/>
            <person name="Nishi S."/>
            <person name="Hori S."/>
            <person name="Arai W."/>
            <person name="Tsubouchi T."/>
            <person name="Morono Y."/>
            <person name="Uchiyama I."/>
            <person name="Ito T."/>
            <person name="Fujiyama A."/>
            <person name="Inagaki F."/>
            <person name="Takami H."/>
        </authorList>
    </citation>
    <scope>NUCLEOTIDE SEQUENCE</scope>
    <source>
        <strain evidence="2">Expedition CK06-06</strain>
    </source>
</reference>
<protein>
    <submittedName>
        <fullName evidence="2">Uncharacterized protein</fullName>
    </submittedName>
</protein>
<name>X0YQH6_9ZZZZ</name>
<evidence type="ECO:0000313" key="2">
    <source>
        <dbReference type="EMBL" id="GAG58490.1"/>
    </source>
</evidence>